<reference evidence="2" key="1">
    <citation type="submission" date="2021-06" db="EMBL/GenBank/DDBJ databases">
        <title>Comparative genomics, transcriptomics and evolutionary studies reveal genomic signatures of adaptation to plant cell wall in hemibiotrophic fungi.</title>
        <authorList>
            <consortium name="DOE Joint Genome Institute"/>
            <person name="Baroncelli R."/>
            <person name="Diaz J.F."/>
            <person name="Benocci T."/>
            <person name="Peng M."/>
            <person name="Battaglia E."/>
            <person name="Haridas S."/>
            <person name="Andreopoulos W."/>
            <person name="Labutti K."/>
            <person name="Pangilinan J."/>
            <person name="Floch G.L."/>
            <person name="Makela M.R."/>
            <person name="Henrissat B."/>
            <person name="Grigoriev I.V."/>
            <person name="Crouch J.A."/>
            <person name="De Vries R.P."/>
            <person name="Sukno S.A."/>
            <person name="Thon M.R."/>
        </authorList>
    </citation>
    <scope>NUCLEOTIDE SEQUENCE</scope>
    <source>
        <strain evidence="2">CBS 102054</strain>
    </source>
</reference>
<organism evidence="2 3">
    <name type="scientific">Colletotrichum phormii</name>
    <dbReference type="NCBI Taxonomy" id="359342"/>
    <lineage>
        <taxon>Eukaryota</taxon>
        <taxon>Fungi</taxon>
        <taxon>Dikarya</taxon>
        <taxon>Ascomycota</taxon>
        <taxon>Pezizomycotina</taxon>
        <taxon>Sordariomycetes</taxon>
        <taxon>Hypocreomycetidae</taxon>
        <taxon>Glomerellales</taxon>
        <taxon>Glomerellaceae</taxon>
        <taxon>Colletotrichum</taxon>
        <taxon>Colletotrichum acutatum species complex</taxon>
    </lineage>
</organism>
<dbReference type="AlphaFoldDB" id="A0AAJ0A0W1"/>
<evidence type="ECO:0000256" key="1">
    <source>
        <dbReference type="SAM" id="MobiDB-lite"/>
    </source>
</evidence>
<evidence type="ECO:0000313" key="3">
    <source>
        <dbReference type="Proteomes" id="UP001243989"/>
    </source>
</evidence>
<sequence>MDITLCKQGQACHNSQTDTVQEHSTAQGVAFSHGANIAAAYLEQLAVAVVRPAPICSDCLEISSPDGAHGDVFHAVPQRSPLHQTSTDVHVVPMPPFRLLSFTSSCKHKAGRRMFPRFERFPRYPSIPPCNPSHPSIHPPIHLQLHSTWTRTGQPRPLIAFDTLMDEVCRNHLTPHQDGTRQTRQTMRLASQPRPPVSEIPKSSLARYLPQPGTTPLGWEGGKLFSRPSRLWGLGGLSNGRLTDRPNRL</sequence>
<dbReference type="Proteomes" id="UP001243989">
    <property type="component" value="Unassembled WGS sequence"/>
</dbReference>
<dbReference type="GeneID" id="85466839"/>
<name>A0AAJ0A0W1_9PEZI</name>
<dbReference type="RefSeq" id="XP_060448689.1">
    <property type="nucleotide sequence ID" value="XM_060581977.1"/>
</dbReference>
<protein>
    <submittedName>
        <fullName evidence="2">Uncharacterized protein</fullName>
    </submittedName>
</protein>
<keyword evidence="3" id="KW-1185">Reference proteome</keyword>
<feature type="compositionally biased region" description="Polar residues" evidence="1">
    <location>
        <begin position="180"/>
        <end position="189"/>
    </location>
</feature>
<accession>A0AAJ0A0W1</accession>
<feature type="region of interest" description="Disordered" evidence="1">
    <location>
        <begin position="173"/>
        <end position="200"/>
    </location>
</feature>
<dbReference type="EMBL" id="JAHMHQ010000004">
    <property type="protein sequence ID" value="KAK1640082.1"/>
    <property type="molecule type" value="Genomic_DNA"/>
</dbReference>
<comment type="caution">
    <text evidence="2">The sequence shown here is derived from an EMBL/GenBank/DDBJ whole genome shotgun (WGS) entry which is preliminary data.</text>
</comment>
<gene>
    <name evidence="2" type="ORF">BDP81DRAFT_158131</name>
</gene>
<evidence type="ECO:0000313" key="2">
    <source>
        <dbReference type="EMBL" id="KAK1640082.1"/>
    </source>
</evidence>
<proteinExistence type="predicted"/>